<keyword evidence="5 10" id="KW-1133">Transmembrane helix</keyword>
<evidence type="ECO:0000256" key="2">
    <source>
        <dbReference type="ARBA" id="ARBA00006214"/>
    </source>
</evidence>
<organism evidence="12 13">
    <name type="scientific">Mycolicibacterium litorale</name>
    <dbReference type="NCBI Taxonomy" id="758802"/>
    <lineage>
        <taxon>Bacteria</taxon>
        <taxon>Bacillati</taxon>
        <taxon>Actinomycetota</taxon>
        <taxon>Actinomycetes</taxon>
        <taxon>Mycobacteriales</taxon>
        <taxon>Mycobacteriaceae</taxon>
        <taxon>Mycolicibacterium</taxon>
    </lineage>
</organism>
<dbReference type="RefSeq" id="WP_185295392.1">
    <property type="nucleotide sequence ID" value="NZ_AP023287.1"/>
</dbReference>
<keyword evidence="3 10" id="KW-0812">Transmembrane</keyword>
<evidence type="ECO:0000256" key="4">
    <source>
        <dbReference type="ARBA" id="ARBA00022719"/>
    </source>
</evidence>
<proteinExistence type="inferred from homology"/>
<feature type="transmembrane region" description="Helical" evidence="10">
    <location>
        <begin position="188"/>
        <end position="209"/>
    </location>
</feature>
<feature type="transmembrane region" description="Helical" evidence="10">
    <location>
        <begin position="89"/>
        <end position="108"/>
    </location>
</feature>
<dbReference type="AlphaFoldDB" id="A0A6S6P2B3"/>
<dbReference type="SMART" id="SM00756">
    <property type="entry name" value="VKc"/>
    <property type="match status" value="1"/>
</dbReference>
<comment type="subcellular location">
    <subcellularLocation>
        <location evidence="1">Membrane</location>
        <topology evidence="1">Multi-pass membrane protein</topology>
    </subcellularLocation>
</comment>
<accession>A0A6S6P2B3</accession>
<reference evidence="12 13" key="1">
    <citation type="submission" date="2020-07" db="EMBL/GenBank/DDBJ databases">
        <title>Complete genome sequence of Mycolicibacterium litorale like strain isolated from cardiac implantable electronic device infection.</title>
        <authorList>
            <person name="Fukano H."/>
            <person name="Miyama H."/>
            <person name="Hoshino Y."/>
        </authorList>
    </citation>
    <scope>NUCLEOTIDE SEQUENCE [LARGE SCALE GENOMIC DNA]</scope>
    <source>
        <strain evidence="12 13">NIIDNTM18</strain>
    </source>
</reference>
<evidence type="ECO:0000256" key="7">
    <source>
        <dbReference type="ARBA" id="ARBA00023136"/>
    </source>
</evidence>
<keyword evidence="7 10" id="KW-0472">Membrane</keyword>
<evidence type="ECO:0000256" key="8">
    <source>
        <dbReference type="ARBA" id="ARBA00023157"/>
    </source>
</evidence>
<feature type="transmembrane region" description="Helical" evidence="10">
    <location>
        <begin position="147"/>
        <end position="168"/>
    </location>
</feature>
<dbReference type="InterPro" id="IPR012932">
    <property type="entry name" value="VKOR"/>
</dbReference>
<dbReference type="PANTHER" id="PTHR34573:SF1">
    <property type="entry name" value="VITAMIN K EPOXIDE REDUCTASE DOMAIN-CONTAINING PROTEIN"/>
    <property type="match status" value="1"/>
</dbReference>
<keyword evidence="4" id="KW-0874">Quinone</keyword>
<dbReference type="PANTHER" id="PTHR34573">
    <property type="entry name" value="VKC DOMAIN-CONTAINING PROTEIN"/>
    <property type="match status" value="1"/>
</dbReference>
<dbReference type="GO" id="GO:0016020">
    <property type="term" value="C:membrane"/>
    <property type="evidence" value="ECO:0007669"/>
    <property type="project" value="UniProtKB-SubCell"/>
</dbReference>
<dbReference type="GO" id="GO:0048038">
    <property type="term" value="F:quinone binding"/>
    <property type="evidence" value="ECO:0007669"/>
    <property type="project" value="UniProtKB-KW"/>
</dbReference>
<comment type="similarity">
    <text evidence="2">Belongs to the VKOR family.</text>
</comment>
<evidence type="ECO:0000256" key="5">
    <source>
        <dbReference type="ARBA" id="ARBA00022989"/>
    </source>
</evidence>
<sequence length="216" mass="23027">MTATAPDAVASTVSPVDRQAGLAVPRASAVWVLIAGVVGLVAAATLTIEKIELLIDPSYTPSCSLNPVLSCGSVMVTPQAALFGFPNPLIGIAAFTVVTVTGVLAVANVRLPRWYWSGLAVGTLLGTVFVHWLIFQSLYRIGALCPYCMVVWAVTIPLLVVTASIALQPATGDHADAGNAVARGVHQWRWSLTALWFTALILLILVRFWDYWSTLL</sequence>
<evidence type="ECO:0000256" key="10">
    <source>
        <dbReference type="SAM" id="Phobius"/>
    </source>
</evidence>
<protein>
    <submittedName>
        <fullName evidence="12">Membrane protein</fullName>
    </submittedName>
</protein>
<feature type="domain" description="Vitamin K epoxide reductase" evidence="11">
    <location>
        <begin position="25"/>
        <end position="166"/>
    </location>
</feature>
<feature type="transmembrane region" description="Helical" evidence="10">
    <location>
        <begin position="28"/>
        <end position="48"/>
    </location>
</feature>
<evidence type="ECO:0000256" key="1">
    <source>
        <dbReference type="ARBA" id="ARBA00004141"/>
    </source>
</evidence>
<keyword evidence="8" id="KW-1015">Disulfide bond</keyword>
<evidence type="ECO:0000256" key="9">
    <source>
        <dbReference type="ARBA" id="ARBA00023284"/>
    </source>
</evidence>
<dbReference type="Pfam" id="PF07884">
    <property type="entry name" value="VKOR"/>
    <property type="match status" value="1"/>
</dbReference>
<keyword evidence="6" id="KW-0560">Oxidoreductase</keyword>
<evidence type="ECO:0000256" key="6">
    <source>
        <dbReference type="ARBA" id="ARBA00023002"/>
    </source>
</evidence>
<keyword evidence="9" id="KW-0676">Redox-active center</keyword>
<dbReference type="InterPro" id="IPR041714">
    <property type="entry name" value="VKOR_Actinobacteria"/>
</dbReference>
<dbReference type="Proteomes" id="UP000515734">
    <property type="component" value="Chromosome"/>
</dbReference>
<evidence type="ECO:0000313" key="13">
    <source>
        <dbReference type="Proteomes" id="UP000515734"/>
    </source>
</evidence>
<dbReference type="CDD" id="cd12922">
    <property type="entry name" value="VKOR_5"/>
    <property type="match status" value="1"/>
</dbReference>
<evidence type="ECO:0000256" key="3">
    <source>
        <dbReference type="ARBA" id="ARBA00022692"/>
    </source>
</evidence>
<dbReference type="GO" id="GO:0016491">
    <property type="term" value="F:oxidoreductase activity"/>
    <property type="evidence" value="ECO:0007669"/>
    <property type="project" value="UniProtKB-KW"/>
</dbReference>
<dbReference type="Gene3D" id="1.20.1440.130">
    <property type="entry name" value="VKOR domain"/>
    <property type="match status" value="1"/>
</dbReference>
<evidence type="ECO:0000313" key="12">
    <source>
        <dbReference type="EMBL" id="BCI52595.1"/>
    </source>
</evidence>
<name>A0A6S6P2B3_9MYCO</name>
<evidence type="ECO:0000259" key="11">
    <source>
        <dbReference type="SMART" id="SM00756"/>
    </source>
</evidence>
<gene>
    <name evidence="12" type="ORF">NIIDNTM18_18730</name>
</gene>
<dbReference type="InterPro" id="IPR038354">
    <property type="entry name" value="VKOR_sf"/>
</dbReference>
<feature type="transmembrane region" description="Helical" evidence="10">
    <location>
        <begin position="114"/>
        <end position="135"/>
    </location>
</feature>
<dbReference type="EMBL" id="AP023287">
    <property type="protein sequence ID" value="BCI52595.1"/>
    <property type="molecule type" value="Genomic_DNA"/>
</dbReference>